<dbReference type="InterPro" id="IPR027266">
    <property type="entry name" value="TrmE/GcvT-like"/>
</dbReference>
<dbReference type="PANTHER" id="PTHR43757:SF2">
    <property type="entry name" value="AMINOMETHYLTRANSFERASE, MITOCHONDRIAL"/>
    <property type="match status" value="1"/>
</dbReference>
<reference evidence="5" key="1">
    <citation type="submission" date="2019-01" db="EMBL/GenBank/DDBJ databases">
        <title>Gri0909 isolated from a small marine red alga.</title>
        <authorList>
            <person name="Kim J."/>
            <person name="Jeong S.E."/>
            <person name="Jeon C.O."/>
        </authorList>
    </citation>
    <scope>NUCLEOTIDE SEQUENCE [LARGE SCALE GENOMIC DNA]</scope>
    <source>
        <strain evidence="5">Gri0909</strain>
    </source>
</reference>
<evidence type="ECO:0000313" key="5">
    <source>
        <dbReference type="Proteomes" id="UP000287447"/>
    </source>
</evidence>
<dbReference type="SUPFAM" id="SSF101790">
    <property type="entry name" value="Aminomethyltransferase beta-barrel domain"/>
    <property type="match status" value="1"/>
</dbReference>
<dbReference type="Gene3D" id="3.30.1360.120">
    <property type="entry name" value="Probable tRNA modification gtpase trme, domain 1"/>
    <property type="match status" value="1"/>
</dbReference>
<dbReference type="Proteomes" id="UP000287447">
    <property type="component" value="Unassembled WGS sequence"/>
</dbReference>
<dbReference type="PIRSF" id="PIRSF006487">
    <property type="entry name" value="GcvT"/>
    <property type="match status" value="1"/>
</dbReference>
<keyword evidence="5" id="KW-1185">Reference proteome</keyword>
<evidence type="ECO:0000256" key="1">
    <source>
        <dbReference type="PIRSR" id="PIRSR006487-1"/>
    </source>
</evidence>
<comment type="caution">
    <text evidence="4">The sequence shown here is derived from an EMBL/GenBank/DDBJ whole genome shotgun (WGS) entry which is preliminary data.</text>
</comment>
<keyword evidence="4" id="KW-0808">Transferase</keyword>
<dbReference type="InterPro" id="IPR028896">
    <property type="entry name" value="GcvT/YgfZ/DmdA"/>
</dbReference>
<accession>A0A3S2VPD1</accession>
<dbReference type="EMBL" id="SADE01000002">
    <property type="protein sequence ID" value="RVU35797.1"/>
    <property type="molecule type" value="Genomic_DNA"/>
</dbReference>
<dbReference type="Pfam" id="PF01571">
    <property type="entry name" value="GCV_T"/>
    <property type="match status" value="1"/>
</dbReference>
<dbReference type="RefSeq" id="WP_127765274.1">
    <property type="nucleotide sequence ID" value="NZ_SADE01000002.1"/>
</dbReference>
<dbReference type="SUPFAM" id="SSF103025">
    <property type="entry name" value="Folate-binding domain"/>
    <property type="match status" value="1"/>
</dbReference>
<feature type="domain" description="GCVT N-terminal" evidence="2">
    <location>
        <begin position="42"/>
        <end position="283"/>
    </location>
</feature>
<feature type="domain" description="Aminomethyltransferase C-terminal" evidence="3">
    <location>
        <begin position="304"/>
        <end position="389"/>
    </location>
</feature>
<dbReference type="PANTHER" id="PTHR43757">
    <property type="entry name" value="AMINOMETHYLTRANSFERASE"/>
    <property type="match status" value="1"/>
</dbReference>
<evidence type="ECO:0000313" key="4">
    <source>
        <dbReference type="EMBL" id="RVU35797.1"/>
    </source>
</evidence>
<feature type="binding site" evidence="1">
    <location>
        <position position="207"/>
    </location>
    <ligand>
        <name>substrate</name>
    </ligand>
</feature>
<dbReference type="InterPro" id="IPR029043">
    <property type="entry name" value="GcvT/YgfZ_C"/>
</dbReference>
<organism evidence="4 5">
    <name type="scientific">Hwanghaeella grinnelliae</name>
    <dbReference type="NCBI Taxonomy" id="2500179"/>
    <lineage>
        <taxon>Bacteria</taxon>
        <taxon>Pseudomonadati</taxon>
        <taxon>Pseudomonadota</taxon>
        <taxon>Alphaproteobacteria</taxon>
        <taxon>Rhodospirillales</taxon>
        <taxon>Rhodospirillaceae</taxon>
        <taxon>Hwanghaeella</taxon>
    </lineage>
</organism>
<dbReference type="GO" id="GO:0016740">
    <property type="term" value="F:transferase activity"/>
    <property type="evidence" value="ECO:0007669"/>
    <property type="project" value="UniProtKB-KW"/>
</dbReference>
<dbReference type="InterPro" id="IPR013977">
    <property type="entry name" value="GcvT_C"/>
</dbReference>
<name>A0A3S2VPD1_9PROT</name>
<evidence type="ECO:0000259" key="3">
    <source>
        <dbReference type="Pfam" id="PF08669"/>
    </source>
</evidence>
<gene>
    <name evidence="4" type="ORF">EOI86_11045</name>
</gene>
<dbReference type="GO" id="GO:0005829">
    <property type="term" value="C:cytosol"/>
    <property type="evidence" value="ECO:0007669"/>
    <property type="project" value="TreeGrafter"/>
</dbReference>
<dbReference type="InterPro" id="IPR006222">
    <property type="entry name" value="GCVT_N"/>
</dbReference>
<dbReference type="OrthoDB" id="9772660at2"/>
<dbReference type="Pfam" id="PF08669">
    <property type="entry name" value="GCV_T_C"/>
    <property type="match status" value="1"/>
</dbReference>
<proteinExistence type="predicted"/>
<dbReference type="AlphaFoldDB" id="A0A3S2VPD1"/>
<evidence type="ECO:0000259" key="2">
    <source>
        <dbReference type="Pfam" id="PF01571"/>
    </source>
</evidence>
<sequence length="401" mass="45165">MTGHRPNLKDGLPVRRGLVETPFDRHLRPFSLAEDWMPWAGFVSARRFETVEAEYFAIRNQATLFDISPMHKYAITGRDALAVVNRLVTRNAAKLGDNRVGYTVWCDEDGSVIDDGTLFRFSETEFQLCCQEPQYSWLHDIAWGFDVTIEDQSDTIAGLALQGPTSFAVLKEAGFDGVENLKPFGIMDVASGLKISRTGFTGDLGYELWVEASKADELWDRLWPAGQNYGLRPIGGEALDMARIEAGFIAARVDFQPIHDAQRPSRGRTPFELGLDWLVDFEKGHFNGRRALLEAQRRGPRTLLVGLEIEGHKPARDAFVYHGKKKEAGHVTSALWSPTCKRNLALAELRAPYGVSVKDDLWVEIYHPKEGKWEKVMAQAKIAERPFFKNKRRSATPPGLF</sequence>
<protein>
    <submittedName>
        <fullName evidence="4">Aminomethyl transferase family protein</fullName>
    </submittedName>
</protein>